<name>A0AAI9TI68_PENTH</name>
<comment type="caution">
    <text evidence="3">The sequence shown here is derived from an EMBL/GenBank/DDBJ whole genome shotgun (WGS) entry which is preliminary data.</text>
</comment>
<dbReference type="EMBL" id="LACB01000170">
    <property type="protein sequence ID" value="KAJ9487205.1"/>
    <property type="molecule type" value="Genomic_DNA"/>
</dbReference>
<reference evidence="3" key="2">
    <citation type="journal article" date="2016" name="Fungal Biol.">
        <title>Ochratoxin A production by Penicillium thymicola.</title>
        <authorList>
            <person name="Nguyen H.D.T."/>
            <person name="McMullin D.R."/>
            <person name="Ponomareva E."/>
            <person name="Riley R."/>
            <person name="Pomraning K.R."/>
            <person name="Baker S.E."/>
            <person name="Seifert K.A."/>
        </authorList>
    </citation>
    <scope>NUCLEOTIDE SEQUENCE</scope>
    <source>
        <strain evidence="3">DAOM 180753</strain>
    </source>
</reference>
<gene>
    <name evidence="3" type="ORF">VN97_g6089</name>
</gene>
<proteinExistence type="predicted"/>
<dbReference type="Proteomes" id="UP001227192">
    <property type="component" value="Unassembled WGS sequence"/>
</dbReference>
<protein>
    <submittedName>
        <fullName evidence="3">Uncharacterized protein</fullName>
    </submittedName>
</protein>
<organism evidence="3 4">
    <name type="scientific">Penicillium thymicola</name>
    <dbReference type="NCBI Taxonomy" id="293382"/>
    <lineage>
        <taxon>Eukaryota</taxon>
        <taxon>Fungi</taxon>
        <taxon>Dikarya</taxon>
        <taxon>Ascomycota</taxon>
        <taxon>Pezizomycotina</taxon>
        <taxon>Eurotiomycetes</taxon>
        <taxon>Eurotiomycetidae</taxon>
        <taxon>Eurotiales</taxon>
        <taxon>Aspergillaceae</taxon>
        <taxon>Penicillium</taxon>
    </lineage>
</organism>
<keyword evidence="2" id="KW-0812">Transmembrane</keyword>
<evidence type="ECO:0000256" key="1">
    <source>
        <dbReference type="SAM" id="MobiDB-lite"/>
    </source>
</evidence>
<feature type="transmembrane region" description="Helical" evidence="2">
    <location>
        <begin position="64"/>
        <end position="82"/>
    </location>
</feature>
<accession>A0AAI9TI68</accession>
<keyword evidence="2" id="KW-1133">Transmembrane helix</keyword>
<dbReference type="AlphaFoldDB" id="A0AAI9TI68"/>
<reference evidence="3" key="1">
    <citation type="submission" date="2015-06" db="EMBL/GenBank/DDBJ databases">
        <authorList>
            <person name="Nguyen H."/>
        </authorList>
    </citation>
    <scope>NUCLEOTIDE SEQUENCE</scope>
    <source>
        <strain evidence="3">DAOM 180753</strain>
    </source>
</reference>
<keyword evidence="2" id="KW-0472">Membrane</keyword>
<evidence type="ECO:0000313" key="3">
    <source>
        <dbReference type="EMBL" id="KAJ9487205.1"/>
    </source>
</evidence>
<keyword evidence="4" id="KW-1185">Reference proteome</keyword>
<evidence type="ECO:0000256" key="2">
    <source>
        <dbReference type="SAM" id="Phobius"/>
    </source>
</evidence>
<feature type="compositionally biased region" description="Low complexity" evidence="1">
    <location>
        <begin position="8"/>
        <end position="21"/>
    </location>
</feature>
<evidence type="ECO:0000313" key="4">
    <source>
        <dbReference type="Proteomes" id="UP001227192"/>
    </source>
</evidence>
<feature type="region of interest" description="Disordered" evidence="1">
    <location>
        <begin position="1"/>
        <end position="21"/>
    </location>
</feature>
<sequence>MSGRPHQYSIPTFSTSYPSTTTRNSQTHLILIPGKNSSVINPTVLLARNEWKTLPVHWLTQGNFFFLLLLVMFLHFCLLCGIEHDLAG</sequence>